<organism evidence="1 2">
    <name type="scientific">Apatococcus lobatus</name>
    <dbReference type="NCBI Taxonomy" id="904363"/>
    <lineage>
        <taxon>Eukaryota</taxon>
        <taxon>Viridiplantae</taxon>
        <taxon>Chlorophyta</taxon>
        <taxon>core chlorophytes</taxon>
        <taxon>Trebouxiophyceae</taxon>
        <taxon>Chlorellales</taxon>
        <taxon>Chlorellaceae</taxon>
        <taxon>Apatococcus</taxon>
    </lineage>
</organism>
<dbReference type="EMBL" id="JALJOS010000026">
    <property type="protein sequence ID" value="KAK9825106.1"/>
    <property type="molecule type" value="Genomic_DNA"/>
</dbReference>
<evidence type="ECO:0000313" key="1">
    <source>
        <dbReference type="EMBL" id="KAK9825106.1"/>
    </source>
</evidence>
<name>A0AAW1QUF6_9CHLO</name>
<proteinExistence type="predicted"/>
<sequence>MPASALSSPQGPVSKAKAVILLLPDMLRKRAAVMDWDLHDDGLCTELSYWWSCPGRYKAPFQDLVELILQPVYEA</sequence>
<comment type="caution">
    <text evidence="1">The sequence shown here is derived from an EMBL/GenBank/DDBJ whole genome shotgun (WGS) entry which is preliminary data.</text>
</comment>
<protein>
    <submittedName>
        <fullName evidence="1">Uncharacterized protein</fullName>
    </submittedName>
</protein>
<evidence type="ECO:0000313" key="2">
    <source>
        <dbReference type="Proteomes" id="UP001438707"/>
    </source>
</evidence>
<keyword evidence="2" id="KW-1185">Reference proteome</keyword>
<reference evidence="1 2" key="1">
    <citation type="journal article" date="2024" name="Nat. Commun.">
        <title>Phylogenomics reveals the evolutionary origins of lichenization in chlorophyte algae.</title>
        <authorList>
            <person name="Puginier C."/>
            <person name="Libourel C."/>
            <person name="Otte J."/>
            <person name="Skaloud P."/>
            <person name="Haon M."/>
            <person name="Grisel S."/>
            <person name="Petersen M."/>
            <person name="Berrin J.G."/>
            <person name="Delaux P.M."/>
            <person name="Dal Grande F."/>
            <person name="Keller J."/>
        </authorList>
    </citation>
    <scope>NUCLEOTIDE SEQUENCE [LARGE SCALE GENOMIC DNA]</scope>
    <source>
        <strain evidence="1 2">SAG 2145</strain>
    </source>
</reference>
<dbReference type="Proteomes" id="UP001438707">
    <property type="component" value="Unassembled WGS sequence"/>
</dbReference>
<dbReference type="AlphaFoldDB" id="A0AAW1QUF6"/>
<gene>
    <name evidence="1" type="ORF">WJX74_009354</name>
</gene>
<accession>A0AAW1QUF6</accession>